<keyword evidence="9 13" id="KW-0408">Iron</keyword>
<feature type="binding site" evidence="13">
    <location>
        <position position="114"/>
    </location>
    <ligand>
        <name>Fe cation</name>
        <dbReference type="ChEBI" id="CHEBI:24875"/>
        <label>1</label>
    </ligand>
</feature>
<feature type="binding site" evidence="12">
    <location>
        <begin position="138"/>
        <end position="139"/>
    </location>
    <ligand>
        <name>substrate</name>
    </ligand>
</feature>
<evidence type="ECO:0000256" key="12">
    <source>
        <dbReference type="PIRSR" id="PIRSR607828-1"/>
    </source>
</evidence>
<feature type="binding site" evidence="13">
    <location>
        <position position="216"/>
    </location>
    <ligand>
        <name>Fe cation</name>
        <dbReference type="ChEBI" id="CHEBI:24875"/>
        <label>1</label>
    </ligand>
</feature>
<protein>
    <recommendedName>
        <fullName evidence="5 14">Inositol oxygenase</fullName>
        <ecNumber evidence="4 14">1.13.99.1</ecNumber>
    </recommendedName>
    <alternativeName>
        <fullName evidence="10 14">Myo-inositol oxygenase</fullName>
    </alternativeName>
</protein>
<dbReference type="PANTHER" id="PTHR12588">
    <property type="entry name" value="MYOINOSITOL OXYGENASE"/>
    <property type="match status" value="1"/>
</dbReference>
<feature type="binding site" evidence="12">
    <location>
        <position position="117"/>
    </location>
    <ligand>
        <name>substrate</name>
    </ligand>
</feature>
<evidence type="ECO:0000256" key="6">
    <source>
        <dbReference type="ARBA" id="ARBA00022490"/>
    </source>
</evidence>
<reference evidence="15" key="1">
    <citation type="submission" date="2017-11" db="EMBL/GenBank/DDBJ databases">
        <title>The sensing device of the deep-sea amphipod.</title>
        <authorList>
            <person name="Kobayashi H."/>
            <person name="Nagahama T."/>
            <person name="Arai W."/>
            <person name="Sasagawa Y."/>
            <person name="Umeda M."/>
            <person name="Hayashi T."/>
            <person name="Nikaido I."/>
            <person name="Watanabe H."/>
            <person name="Oguri K."/>
            <person name="Kitazato H."/>
            <person name="Fujioka K."/>
            <person name="Kido Y."/>
            <person name="Takami H."/>
        </authorList>
    </citation>
    <scope>NUCLEOTIDE SEQUENCE</scope>
    <source>
        <tissue evidence="15">Whole body</tissue>
    </source>
</reference>
<dbReference type="AlphaFoldDB" id="A0A6A7GDQ0"/>
<evidence type="ECO:0000256" key="9">
    <source>
        <dbReference type="ARBA" id="ARBA00023004"/>
    </source>
</evidence>
<dbReference type="PANTHER" id="PTHR12588:SF0">
    <property type="entry name" value="INOSITOL OXYGENASE"/>
    <property type="match status" value="1"/>
</dbReference>
<dbReference type="GO" id="GO:0050113">
    <property type="term" value="F:inositol oxygenase activity"/>
    <property type="evidence" value="ECO:0007669"/>
    <property type="project" value="UniProtKB-UniRule"/>
</dbReference>
<dbReference type="EC" id="1.13.99.1" evidence="4 14"/>
<evidence type="ECO:0000256" key="3">
    <source>
        <dbReference type="ARBA" id="ARBA00005286"/>
    </source>
</evidence>
<feature type="binding site" evidence="12">
    <location>
        <begin position="216"/>
        <end position="217"/>
    </location>
    <ligand>
        <name>substrate</name>
    </ligand>
</feature>
<feature type="binding site" evidence="12">
    <location>
        <begin position="73"/>
        <end position="75"/>
    </location>
    <ligand>
        <name>substrate</name>
    </ligand>
</feature>
<dbReference type="SUPFAM" id="SSF109604">
    <property type="entry name" value="HD-domain/PDEase-like"/>
    <property type="match status" value="1"/>
</dbReference>
<dbReference type="GO" id="GO:0019310">
    <property type="term" value="P:inositol catabolic process"/>
    <property type="evidence" value="ECO:0007669"/>
    <property type="project" value="UniProtKB-UniRule"/>
</dbReference>
<evidence type="ECO:0000256" key="4">
    <source>
        <dbReference type="ARBA" id="ARBA00011919"/>
    </source>
</evidence>
<evidence type="ECO:0000256" key="8">
    <source>
        <dbReference type="ARBA" id="ARBA00023002"/>
    </source>
</evidence>
<comment type="subcellular location">
    <subcellularLocation>
        <location evidence="1 14">Cytoplasm</location>
    </subcellularLocation>
</comment>
<dbReference type="GO" id="GO:0005506">
    <property type="term" value="F:iron ion binding"/>
    <property type="evidence" value="ECO:0007669"/>
    <property type="project" value="InterPro"/>
</dbReference>
<evidence type="ECO:0000256" key="7">
    <source>
        <dbReference type="ARBA" id="ARBA00022723"/>
    </source>
</evidence>
<organism evidence="15">
    <name type="scientific">Hirondellea gigas</name>
    <dbReference type="NCBI Taxonomy" id="1518452"/>
    <lineage>
        <taxon>Eukaryota</taxon>
        <taxon>Metazoa</taxon>
        <taxon>Ecdysozoa</taxon>
        <taxon>Arthropoda</taxon>
        <taxon>Crustacea</taxon>
        <taxon>Multicrustacea</taxon>
        <taxon>Malacostraca</taxon>
        <taxon>Eumalacostraca</taxon>
        <taxon>Peracarida</taxon>
        <taxon>Amphipoda</taxon>
        <taxon>Amphilochidea</taxon>
        <taxon>Lysianassida</taxon>
        <taxon>Lysianassidira</taxon>
        <taxon>Lysianassoidea</taxon>
        <taxon>Lysianassidae</taxon>
        <taxon>Hirondellea</taxon>
    </lineage>
</organism>
<evidence type="ECO:0000256" key="5">
    <source>
        <dbReference type="ARBA" id="ARBA00019269"/>
    </source>
</evidence>
<name>A0A6A7GDQ0_9CRUS</name>
<dbReference type="UniPathway" id="UPA00111">
    <property type="reaction ID" value="UER00527"/>
</dbReference>
<keyword evidence="6 14" id="KW-0963">Cytoplasm</keyword>
<comment type="cofactor">
    <cofactor evidence="13 14">
        <name>Fe cation</name>
        <dbReference type="ChEBI" id="CHEBI:24875"/>
    </cofactor>
    <text evidence="13 14">Binds 2 iron ions per subunit.</text>
</comment>
<dbReference type="EMBL" id="IACT01009413">
    <property type="protein sequence ID" value="LAC28523.1"/>
    <property type="molecule type" value="mRNA"/>
</dbReference>
<evidence type="ECO:0000256" key="1">
    <source>
        <dbReference type="ARBA" id="ARBA00004496"/>
    </source>
</evidence>
<comment type="catalytic activity">
    <reaction evidence="11 14">
        <text>myo-inositol + O2 = D-glucuronate + H2O + H(+)</text>
        <dbReference type="Rhea" id="RHEA:23696"/>
        <dbReference type="ChEBI" id="CHEBI:15377"/>
        <dbReference type="ChEBI" id="CHEBI:15378"/>
        <dbReference type="ChEBI" id="CHEBI:15379"/>
        <dbReference type="ChEBI" id="CHEBI:17268"/>
        <dbReference type="ChEBI" id="CHEBI:58720"/>
        <dbReference type="EC" id="1.13.99.1"/>
    </reaction>
</comment>
<sequence length="281" mass="33167">MEEFQPISPTKKSEEFRDYATSARQEKVFAFYQKQHKNQTVEFNRKIREQFEGRPKISMGLWEMLRFLDDVEDSSDPDTNLSQMAHALQTAESVRRMFPEQKYDWFHLVGLIHDLGKVLTVTDEEKGFHALEQWAVAGDTFPVGCAFDESCVFHDLFRANPDFNDDRYSSKLGIYSDHCGLSNVMMSWGHDEYLYQVCVRNKCSLPRKALSIIRFHSFYPWHGKGAYKYLTDSSDAEALKWVKKFNEHDLYSKAHELPDFAILRDYYKTLIEKYFPEKLNW</sequence>
<feature type="binding site" evidence="13">
    <location>
        <position position="113"/>
    </location>
    <ligand>
        <name>Fe cation</name>
        <dbReference type="ChEBI" id="CHEBI:24875"/>
        <label>1</label>
    </ligand>
</feature>
<comment type="pathway">
    <text evidence="2 14">Polyol metabolism; myo-inositol degradation into D-glucuronate; D-glucuronate from myo-inositol: step 1/1.</text>
</comment>
<dbReference type="Gene3D" id="1.10.3210.10">
    <property type="entry name" value="Hypothetical protein af1432"/>
    <property type="match status" value="1"/>
</dbReference>
<keyword evidence="8 14" id="KW-0560">Oxidoreductase</keyword>
<evidence type="ECO:0000256" key="10">
    <source>
        <dbReference type="ARBA" id="ARBA00029668"/>
    </source>
</evidence>
<feature type="binding site" evidence="13">
    <location>
        <position position="86"/>
    </location>
    <ligand>
        <name>Fe cation</name>
        <dbReference type="ChEBI" id="CHEBI:24875"/>
        <label>1</label>
    </ligand>
</feature>
<proteinExistence type="evidence at transcript level"/>
<evidence type="ECO:0000256" key="2">
    <source>
        <dbReference type="ARBA" id="ARBA00005167"/>
    </source>
</evidence>
<feature type="binding site" evidence="12">
    <location>
        <position position="17"/>
    </location>
    <ligand>
        <name>substrate</name>
    </ligand>
</feature>
<comment type="similarity">
    <text evidence="3 14">Belongs to the myo-inositol oxygenase family.</text>
</comment>
<accession>A0A6A7GDQ0</accession>
<evidence type="ECO:0000256" key="13">
    <source>
        <dbReference type="PIRSR" id="PIRSR607828-2"/>
    </source>
</evidence>
<evidence type="ECO:0000256" key="11">
    <source>
        <dbReference type="ARBA" id="ARBA00048271"/>
    </source>
</evidence>
<dbReference type="Pfam" id="PF05153">
    <property type="entry name" value="MIOX"/>
    <property type="match status" value="1"/>
</dbReference>
<evidence type="ECO:0000313" key="15">
    <source>
        <dbReference type="EMBL" id="LAC28523.1"/>
    </source>
</evidence>
<dbReference type="InterPro" id="IPR007828">
    <property type="entry name" value="Inositol_oxygenase"/>
</dbReference>
<dbReference type="GO" id="GO:0005737">
    <property type="term" value="C:cytoplasm"/>
    <property type="evidence" value="ECO:0007669"/>
    <property type="project" value="UniProtKB-SubCell"/>
</dbReference>
<feature type="binding site" evidence="13">
    <location>
        <position position="190"/>
    </location>
    <ligand>
        <name>Fe cation</name>
        <dbReference type="ChEBI" id="CHEBI:24875"/>
        <label>1</label>
    </ligand>
</feature>
<feature type="binding site" evidence="13">
    <location>
        <position position="249"/>
    </location>
    <ligand>
        <name>Fe cation</name>
        <dbReference type="ChEBI" id="CHEBI:24875"/>
        <label>1</label>
    </ligand>
</feature>
<evidence type="ECO:0000256" key="14">
    <source>
        <dbReference type="RuleBase" id="RU367039"/>
    </source>
</evidence>
<keyword evidence="7 13" id="KW-0479">Metal-binding</keyword>